<evidence type="ECO:0000256" key="7">
    <source>
        <dbReference type="ARBA" id="ARBA00023136"/>
    </source>
</evidence>
<keyword evidence="5 8" id="KW-0812">Transmembrane</keyword>
<accession>A0A919A602</accession>
<name>A0A919A602_9ACTN</name>
<reference evidence="9" key="2">
    <citation type="submission" date="2020-09" db="EMBL/GenBank/DDBJ databases">
        <authorList>
            <person name="Sun Q."/>
            <person name="Ohkuma M."/>
        </authorList>
    </citation>
    <scope>NUCLEOTIDE SEQUENCE</scope>
    <source>
        <strain evidence="9">JCM 3302</strain>
    </source>
</reference>
<dbReference type="RefSeq" id="WP_229903748.1">
    <property type="nucleotide sequence ID" value="NZ_BNBC01000027.1"/>
</dbReference>
<keyword evidence="10" id="KW-1185">Reference proteome</keyword>
<comment type="caution">
    <text evidence="9">The sequence shown here is derived from an EMBL/GenBank/DDBJ whole genome shotgun (WGS) entry which is preliminary data.</text>
</comment>
<feature type="transmembrane region" description="Helical" evidence="8">
    <location>
        <begin position="291"/>
        <end position="311"/>
    </location>
</feature>
<protein>
    <recommendedName>
        <fullName evidence="11">Cation transporter</fullName>
    </recommendedName>
</protein>
<evidence type="ECO:0000313" key="9">
    <source>
        <dbReference type="EMBL" id="GHE89584.1"/>
    </source>
</evidence>
<evidence type="ECO:0000256" key="5">
    <source>
        <dbReference type="ARBA" id="ARBA00022692"/>
    </source>
</evidence>
<evidence type="ECO:0000256" key="4">
    <source>
        <dbReference type="ARBA" id="ARBA00022475"/>
    </source>
</evidence>
<evidence type="ECO:0008006" key="11">
    <source>
        <dbReference type="Google" id="ProtNLM"/>
    </source>
</evidence>
<evidence type="ECO:0000256" key="8">
    <source>
        <dbReference type="SAM" id="Phobius"/>
    </source>
</evidence>
<dbReference type="EMBL" id="BNBC01000027">
    <property type="protein sequence ID" value="GHE89584.1"/>
    <property type="molecule type" value="Genomic_DNA"/>
</dbReference>
<dbReference type="InterPro" id="IPR002523">
    <property type="entry name" value="MgTranspt_CorA/ZnTranspt_ZntB"/>
</dbReference>
<comment type="subcellular location">
    <subcellularLocation>
        <location evidence="1">Cell membrane</location>
        <topology evidence="1">Multi-pass membrane protein</topology>
    </subcellularLocation>
</comment>
<dbReference type="Pfam" id="PF01544">
    <property type="entry name" value="CorA"/>
    <property type="match status" value="1"/>
</dbReference>
<dbReference type="GO" id="GO:0005886">
    <property type="term" value="C:plasma membrane"/>
    <property type="evidence" value="ECO:0007669"/>
    <property type="project" value="UniProtKB-SubCell"/>
</dbReference>
<dbReference type="SUPFAM" id="SSF143865">
    <property type="entry name" value="CorA soluble domain-like"/>
    <property type="match status" value="1"/>
</dbReference>
<evidence type="ECO:0000256" key="3">
    <source>
        <dbReference type="ARBA" id="ARBA00022448"/>
    </source>
</evidence>
<keyword evidence="7 8" id="KW-0472">Membrane</keyword>
<dbReference type="GO" id="GO:0050897">
    <property type="term" value="F:cobalt ion binding"/>
    <property type="evidence" value="ECO:0007669"/>
    <property type="project" value="TreeGrafter"/>
</dbReference>
<keyword evidence="4" id="KW-1003">Cell membrane</keyword>
<evidence type="ECO:0000256" key="1">
    <source>
        <dbReference type="ARBA" id="ARBA00004651"/>
    </source>
</evidence>
<evidence type="ECO:0000256" key="2">
    <source>
        <dbReference type="ARBA" id="ARBA00009765"/>
    </source>
</evidence>
<evidence type="ECO:0000313" key="10">
    <source>
        <dbReference type="Proteomes" id="UP000641386"/>
    </source>
</evidence>
<feature type="transmembrane region" description="Helical" evidence="8">
    <location>
        <begin position="258"/>
        <end position="279"/>
    </location>
</feature>
<dbReference type="GO" id="GO:0000287">
    <property type="term" value="F:magnesium ion binding"/>
    <property type="evidence" value="ECO:0007669"/>
    <property type="project" value="TreeGrafter"/>
</dbReference>
<dbReference type="PANTHER" id="PTHR46494">
    <property type="entry name" value="CORA FAMILY METAL ION TRANSPORTER (EUROFUNG)"/>
    <property type="match status" value="1"/>
</dbReference>
<dbReference type="PANTHER" id="PTHR46494:SF1">
    <property type="entry name" value="CORA FAMILY METAL ION TRANSPORTER (EUROFUNG)"/>
    <property type="match status" value="1"/>
</dbReference>
<gene>
    <name evidence="9" type="ORF">GCM10014715_52630</name>
</gene>
<keyword evidence="6 8" id="KW-1133">Transmembrane helix</keyword>
<dbReference type="AlphaFoldDB" id="A0A919A602"/>
<organism evidence="9 10">
    <name type="scientific">Streptomyces spiralis</name>
    <dbReference type="NCBI Taxonomy" id="66376"/>
    <lineage>
        <taxon>Bacteria</taxon>
        <taxon>Bacillati</taxon>
        <taxon>Actinomycetota</taxon>
        <taxon>Actinomycetes</taxon>
        <taxon>Kitasatosporales</taxon>
        <taxon>Streptomycetaceae</taxon>
        <taxon>Streptomyces</taxon>
    </lineage>
</organism>
<comment type="similarity">
    <text evidence="2">Belongs to the CorA metal ion transporter (MIT) (TC 1.A.35) family.</text>
</comment>
<dbReference type="Gene3D" id="1.20.58.340">
    <property type="entry name" value="Magnesium transport protein CorA, transmembrane region"/>
    <property type="match status" value="2"/>
</dbReference>
<reference evidence="9" key="1">
    <citation type="journal article" date="2014" name="Int. J. Syst. Evol. Microbiol.">
        <title>Complete genome sequence of Corynebacterium casei LMG S-19264T (=DSM 44701T), isolated from a smear-ripened cheese.</title>
        <authorList>
            <consortium name="US DOE Joint Genome Institute (JGI-PGF)"/>
            <person name="Walter F."/>
            <person name="Albersmeier A."/>
            <person name="Kalinowski J."/>
            <person name="Ruckert C."/>
        </authorList>
    </citation>
    <scope>NUCLEOTIDE SEQUENCE</scope>
    <source>
        <strain evidence="9">JCM 3302</strain>
    </source>
</reference>
<dbReference type="InterPro" id="IPR045861">
    <property type="entry name" value="CorA_cytoplasmic_dom"/>
</dbReference>
<sequence length="339" mass="38328">MIVSVVSMPEGVVTRTDLSEARERLAVSDFLLVDLQLPEEAAPDEEPVTRRLGLPAEHLSWFGKAGEPVRAEFLGDRAGVVLPVLEGGRVTHVHALVTERHLITVRRGPAASVEGLMAQLGRERPHDTVAVLFLLLQEALATFRRAAVDALLKVEDLEDQMFDRRRPEQVYRLAQLRRRAALLHRTLLPYLQVTDETLTRRMLSRSFPEERQRLAREFQQAGRLALTDVESLQEATRRAFASYSSLVSGEQNGVINRLAVVSVIFLPLSFLTGFFGMNFTYLTDELESKDVFWLLAIGLQVLVLFVALYVLHRTRLWRRLRDEEGLEDESGGPTGPRNR</sequence>
<dbReference type="SUPFAM" id="SSF144083">
    <property type="entry name" value="Magnesium transport protein CorA, transmembrane region"/>
    <property type="match status" value="1"/>
</dbReference>
<evidence type="ECO:0000256" key="6">
    <source>
        <dbReference type="ARBA" id="ARBA00022989"/>
    </source>
</evidence>
<dbReference type="Proteomes" id="UP000641386">
    <property type="component" value="Unassembled WGS sequence"/>
</dbReference>
<dbReference type="InterPro" id="IPR045863">
    <property type="entry name" value="CorA_TM1_TM2"/>
</dbReference>
<keyword evidence="3" id="KW-0813">Transport</keyword>
<dbReference type="GO" id="GO:0015087">
    <property type="term" value="F:cobalt ion transmembrane transporter activity"/>
    <property type="evidence" value="ECO:0007669"/>
    <property type="project" value="TreeGrafter"/>
</dbReference>
<dbReference type="GO" id="GO:0015095">
    <property type="term" value="F:magnesium ion transmembrane transporter activity"/>
    <property type="evidence" value="ECO:0007669"/>
    <property type="project" value="TreeGrafter"/>
</dbReference>
<proteinExistence type="inferred from homology"/>